<dbReference type="KEGG" id="msao:MYCSP_03135"/>
<comment type="caution">
    <text evidence="3">The sequence shown here is derived from an EMBL/GenBank/DDBJ whole genome shotgun (WGS) entry which is preliminary data.</text>
</comment>
<dbReference type="AlphaFoldDB" id="A0A1S4V9K4"/>
<sequence>MPQSTIVMTGATAGLGAHAAKLLAERPDTRLIVGARGAGRDVPGALVLPLDLASLDSVREFAQEVRRELGDAPIDVLVLNAGIQFRDTNHRTVDGFETTFAVNHLAHYLLARLLLPSLADGGRLLITTSDTHDPAIIPFGPRSLDPESLAYPRPGSGLAGIRAYASSKLCNLLTARSFARSDEVTRRGIDVVAYNPGLTLGTNLVGDSTSAQAITGALRPVLRLASTVRPAFYPGRVETAGKALADLSIGAATLPEGRLYASLVKGQLTFPDPAPLARDDGAAAGLWHVSAEMVGLEAS</sequence>
<dbReference type="EMBL" id="MVII01000024">
    <property type="protein sequence ID" value="ORB53436.1"/>
    <property type="molecule type" value="Genomic_DNA"/>
</dbReference>
<dbReference type="OrthoDB" id="3237043at2"/>
<dbReference type="PANTHER" id="PTHR24320:SF152">
    <property type="entry name" value="SHORT-CHAIN DEHYDROGENASE_REDUCTASE FAMILY PROTEIN"/>
    <property type="match status" value="1"/>
</dbReference>
<dbReference type="GO" id="GO:0016491">
    <property type="term" value="F:oxidoreductase activity"/>
    <property type="evidence" value="ECO:0007669"/>
    <property type="project" value="UniProtKB-KW"/>
</dbReference>
<dbReference type="InterPro" id="IPR002347">
    <property type="entry name" value="SDR_fam"/>
</dbReference>
<reference evidence="3 4" key="1">
    <citation type="submission" date="2016-12" db="EMBL/GenBank/DDBJ databases">
        <title>The new phylogeny of genus Mycobacterium.</title>
        <authorList>
            <person name="Tortoli E."/>
            <person name="Trovato A."/>
            <person name="Cirillo D.M."/>
        </authorList>
    </citation>
    <scope>NUCLEOTIDE SEQUENCE [LARGE SCALE GENOMIC DNA]</scope>
    <source>
        <strain evidence="3 4">CCUG 66554</strain>
    </source>
</reference>
<gene>
    <name evidence="3" type="ORF">BST43_17990</name>
</gene>
<protein>
    <submittedName>
        <fullName evidence="3">Dehydrogenase</fullName>
    </submittedName>
</protein>
<dbReference type="PANTHER" id="PTHR24320">
    <property type="entry name" value="RETINOL DEHYDROGENASE"/>
    <property type="match status" value="1"/>
</dbReference>
<accession>A0A1S4V9K4</accession>
<dbReference type="SUPFAM" id="SSF51735">
    <property type="entry name" value="NAD(P)-binding Rossmann-fold domains"/>
    <property type="match status" value="1"/>
</dbReference>
<evidence type="ECO:0000313" key="4">
    <source>
        <dbReference type="Proteomes" id="UP000192434"/>
    </source>
</evidence>
<dbReference type="STRING" id="1578165.BKG68_22055"/>
<evidence type="ECO:0000313" key="3">
    <source>
        <dbReference type="EMBL" id="ORB53436.1"/>
    </source>
</evidence>
<proteinExistence type="inferred from homology"/>
<dbReference type="Gene3D" id="3.40.50.720">
    <property type="entry name" value="NAD(P)-binding Rossmann-like Domain"/>
    <property type="match status" value="1"/>
</dbReference>
<dbReference type="InterPro" id="IPR036291">
    <property type="entry name" value="NAD(P)-bd_dom_sf"/>
</dbReference>
<evidence type="ECO:0000256" key="2">
    <source>
        <dbReference type="ARBA" id="ARBA00023002"/>
    </source>
</evidence>
<organism evidence="3 4">
    <name type="scientific">Mycobacteroides saopaulense</name>
    <dbReference type="NCBI Taxonomy" id="1578165"/>
    <lineage>
        <taxon>Bacteria</taxon>
        <taxon>Bacillati</taxon>
        <taxon>Actinomycetota</taxon>
        <taxon>Actinomycetes</taxon>
        <taxon>Mycobacteriales</taxon>
        <taxon>Mycobacteriaceae</taxon>
        <taxon>Mycobacteroides</taxon>
    </lineage>
</organism>
<keyword evidence="2" id="KW-0560">Oxidoreductase</keyword>
<evidence type="ECO:0000256" key="1">
    <source>
        <dbReference type="ARBA" id="ARBA00006484"/>
    </source>
</evidence>
<dbReference type="PRINTS" id="PR00081">
    <property type="entry name" value="GDHRDH"/>
</dbReference>
<name>A0A1S4V9K4_9MYCO</name>
<dbReference type="Pfam" id="PF00106">
    <property type="entry name" value="adh_short"/>
    <property type="match status" value="1"/>
</dbReference>
<dbReference type="Proteomes" id="UP000192434">
    <property type="component" value="Unassembled WGS sequence"/>
</dbReference>
<comment type="similarity">
    <text evidence="1">Belongs to the short-chain dehydrogenases/reductases (SDR) family.</text>
</comment>